<name>A0AAE1BLP3_PETCI</name>
<dbReference type="EMBL" id="JAWQEG010007105">
    <property type="protein sequence ID" value="KAK3853087.1"/>
    <property type="molecule type" value="Genomic_DNA"/>
</dbReference>
<accession>A0AAE1BLP3</accession>
<evidence type="ECO:0000313" key="1">
    <source>
        <dbReference type="EMBL" id="KAK3853087.1"/>
    </source>
</evidence>
<reference evidence="1" key="1">
    <citation type="submission" date="2023-10" db="EMBL/GenBank/DDBJ databases">
        <title>Genome assemblies of two species of porcelain crab, Petrolisthes cinctipes and Petrolisthes manimaculis (Anomura: Porcellanidae).</title>
        <authorList>
            <person name="Angst P."/>
        </authorList>
    </citation>
    <scope>NUCLEOTIDE SEQUENCE</scope>
    <source>
        <strain evidence="1">PB745_01</strain>
        <tissue evidence="1">Gill</tissue>
    </source>
</reference>
<protein>
    <submittedName>
        <fullName evidence="1">Uncharacterized protein</fullName>
    </submittedName>
</protein>
<dbReference type="AlphaFoldDB" id="A0AAE1BLP3"/>
<keyword evidence="2" id="KW-1185">Reference proteome</keyword>
<proteinExistence type="predicted"/>
<sequence length="93" mass="10695">MFGSIGSRLQRPELIVTTVGSRNQRESTYLRQYKVLSVIEEGEDQRRGACLISFLQNEERRCNTSMSSNSQHSVVLLLLQFLPFTKLVFLQSQ</sequence>
<dbReference type="Proteomes" id="UP001286313">
    <property type="component" value="Unassembled WGS sequence"/>
</dbReference>
<evidence type="ECO:0000313" key="2">
    <source>
        <dbReference type="Proteomes" id="UP001286313"/>
    </source>
</evidence>
<gene>
    <name evidence="1" type="ORF">Pcinc_040355</name>
</gene>
<comment type="caution">
    <text evidence="1">The sequence shown here is derived from an EMBL/GenBank/DDBJ whole genome shotgun (WGS) entry which is preliminary data.</text>
</comment>
<organism evidence="1 2">
    <name type="scientific">Petrolisthes cinctipes</name>
    <name type="common">Flat porcelain crab</name>
    <dbReference type="NCBI Taxonomy" id="88211"/>
    <lineage>
        <taxon>Eukaryota</taxon>
        <taxon>Metazoa</taxon>
        <taxon>Ecdysozoa</taxon>
        <taxon>Arthropoda</taxon>
        <taxon>Crustacea</taxon>
        <taxon>Multicrustacea</taxon>
        <taxon>Malacostraca</taxon>
        <taxon>Eumalacostraca</taxon>
        <taxon>Eucarida</taxon>
        <taxon>Decapoda</taxon>
        <taxon>Pleocyemata</taxon>
        <taxon>Anomura</taxon>
        <taxon>Galatheoidea</taxon>
        <taxon>Porcellanidae</taxon>
        <taxon>Petrolisthes</taxon>
    </lineage>
</organism>